<dbReference type="EMBL" id="FQVW01000007">
    <property type="protein sequence ID" value="SHF86188.1"/>
    <property type="molecule type" value="Genomic_DNA"/>
</dbReference>
<evidence type="ECO:0000313" key="1">
    <source>
        <dbReference type="EMBL" id="SHF86188.1"/>
    </source>
</evidence>
<dbReference type="OrthoDB" id="1913674at2"/>
<accession>A0A1M5F477</accession>
<keyword evidence="1" id="KW-0167">Capsid protein</keyword>
<keyword evidence="2" id="KW-1185">Reference proteome</keyword>
<dbReference type="AlphaFoldDB" id="A0A1M5F477"/>
<dbReference type="Proteomes" id="UP000183988">
    <property type="component" value="Unassembled WGS sequence"/>
</dbReference>
<evidence type="ECO:0000313" key="2">
    <source>
        <dbReference type="Proteomes" id="UP000183988"/>
    </source>
</evidence>
<dbReference type="STRING" id="930117.SAMN05216225_100742"/>
<sequence>MESQNFGVHEITDFRELTSFKISCLTQSKKRLDMAQDPQLKNIVSESILQGEKCITEMQELLNKATNQFLQ</sequence>
<protein>
    <submittedName>
        <fullName evidence="1">Similar to spore coat protein</fullName>
    </submittedName>
</protein>
<name>A0A1M5F477_9BACI</name>
<reference evidence="1 2" key="1">
    <citation type="submission" date="2016-11" db="EMBL/GenBank/DDBJ databases">
        <authorList>
            <person name="Jaros S."/>
            <person name="Januszkiewicz K."/>
            <person name="Wedrychowicz H."/>
        </authorList>
    </citation>
    <scope>NUCLEOTIDE SEQUENCE [LARGE SCALE GENOMIC DNA]</scope>
    <source>
        <strain evidence="1 2">IBRC-M 10683</strain>
    </source>
</reference>
<gene>
    <name evidence="1" type="ORF">SAMN05216225_100742</name>
</gene>
<keyword evidence="1" id="KW-0946">Virion</keyword>
<dbReference type="RefSeq" id="WP_072888728.1">
    <property type="nucleotide sequence ID" value="NZ_FQVW01000007.1"/>
</dbReference>
<organism evidence="1 2">
    <name type="scientific">Ornithinibacillus halophilus</name>
    <dbReference type="NCBI Taxonomy" id="930117"/>
    <lineage>
        <taxon>Bacteria</taxon>
        <taxon>Bacillati</taxon>
        <taxon>Bacillota</taxon>
        <taxon>Bacilli</taxon>
        <taxon>Bacillales</taxon>
        <taxon>Bacillaceae</taxon>
        <taxon>Ornithinibacillus</taxon>
    </lineage>
</organism>
<proteinExistence type="predicted"/>